<dbReference type="AlphaFoldDB" id="A0A6J5FDJ9"/>
<feature type="compositionally biased region" description="Polar residues" evidence="1">
    <location>
        <begin position="61"/>
        <end position="73"/>
    </location>
</feature>
<organism evidence="2 3">
    <name type="scientific">Paraburkholderia humisilvae</name>
    <dbReference type="NCBI Taxonomy" id="627669"/>
    <lineage>
        <taxon>Bacteria</taxon>
        <taxon>Pseudomonadati</taxon>
        <taxon>Pseudomonadota</taxon>
        <taxon>Betaproteobacteria</taxon>
        <taxon>Burkholderiales</taxon>
        <taxon>Burkholderiaceae</taxon>
        <taxon>Paraburkholderia</taxon>
    </lineage>
</organism>
<keyword evidence="3" id="KW-1185">Reference proteome</keyword>
<name>A0A6J5FDJ9_9BURK</name>
<dbReference type="EMBL" id="CADIKH010000392">
    <property type="protein sequence ID" value="CAB3775305.1"/>
    <property type="molecule type" value="Genomic_DNA"/>
</dbReference>
<evidence type="ECO:0000313" key="2">
    <source>
        <dbReference type="EMBL" id="CAB3775305.1"/>
    </source>
</evidence>
<feature type="region of interest" description="Disordered" evidence="1">
    <location>
        <begin position="54"/>
        <end position="73"/>
    </location>
</feature>
<protein>
    <submittedName>
        <fullName evidence="2">Uncharacterized protein</fullName>
    </submittedName>
</protein>
<gene>
    <name evidence="2" type="ORF">LMG29542_08687</name>
</gene>
<reference evidence="2 3" key="1">
    <citation type="submission" date="2020-04" db="EMBL/GenBank/DDBJ databases">
        <authorList>
            <person name="De Canck E."/>
        </authorList>
    </citation>
    <scope>NUCLEOTIDE SEQUENCE [LARGE SCALE GENOMIC DNA]</scope>
    <source>
        <strain evidence="2 3">LMG 29542</strain>
    </source>
</reference>
<dbReference type="Proteomes" id="UP000494363">
    <property type="component" value="Unassembled WGS sequence"/>
</dbReference>
<evidence type="ECO:0000313" key="3">
    <source>
        <dbReference type="Proteomes" id="UP000494363"/>
    </source>
</evidence>
<accession>A0A6J5FDJ9</accession>
<sequence>MRLLSILVTFRCTTSDTRSPAACAVIGMVRCLRLAIAPKKVVISSRLRMTGSRTGFLGKGKSSSLQSRLSVTR</sequence>
<evidence type="ECO:0000256" key="1">
    <source>
        <dbReference type="SAM" id="MobiDB-lite"/>
    </source>
</evidence>
<proteinExistence type="predicted"/>